<evidence type="ECO:0000313" key="2">
    <source>
        <dbReference type="Proteomes" id="UP001152300"/>
    </source>
</evidence>
<organism evidence="1 2">
    <name type="scientific">Sclerotinia nivalis</name>
    <dbReference type="NCBI Taxonomy" id="352851"/>
    <lineage>
        <taxon>Eukaryota</taxon>
        <taxon>Fungi</taxon>
        <taxon>Dikarya</taxon>
        <taxon>Ascomycota</taxon>
        <taxon>Pezizomycotina</taxon>
        <taxon>Leotiomycetes</taxon>
        <taxon>Helotiales</taxon>
        <taxon>Sclerotiniaceae</taxon>
        <taxon>Sclerotinia</taxon>
    </lineage>
</organism>
<dbReference type="AlphaFoldDB" id="A0A9X0AA04"/>
<keyword evidence="2" id="KW-1185">Reference proteome</keyword>
<sequence>MRGSIGRFDMQSSIQVTKGDFDAIQIIKGQIVKSKAVFREEVRDIPAFADAIGQLKEEATLAENMQDESMAFDFPGATERLKKAKKRVELLERMCLSIHVMINKVCVLAQESRKEYPSDSS</sequence>
<accession>A0A9X0AA04</accession>
<evidence type="ECO:0000313" key="1">
    <source>
        <dbReference type="EMBL" id="KAJ8059020.1"/>
    </source>
</evidence>
<dbReference type="EMBL" id="JAPEIS010000015">
    <property type="protein sequence ID" value="KAJ8059020.1"/>
    <property type="molecule type" value="Genomic_DNA"/>
</dbReference>
<reference evidence="1" key="1">
    <citation type="submission" date="2022-11" db="EMBL/GenBank/DDBJ databases">
        <title>Genome Resource of Sclerotinia nivalis Strain SnTB1, a Plant Pathogen Isolated from American Ginseng.</title>
        <authorList>
            <person name="Fan S."/>
        </authorList>
    </citation>
    <scope>NUCLEOTIDE SEQUENCE</scope>
    <source>
        <strain evidence="1">SnTB1</strain>
    </source>
</reference>
<dbReference type="Proteomes" id="UP001152300">
    <property type="component" value="Unassembled WGS sequence"/>
</dbReference>
<name>A0A9X0AA04_9HELO</name>
<protein>
    <submittedName>
        <fullName evidence="1">Uncharacterized protein</fullName>
    </submittedName>
</protein>
<gene>
    <name evidence="1" type="ORF">OCU04_012000</name>
</gene>
<proteinExistence type="predicted"/>
<comment type="caution">
    <text evidence="1">The sequence shown here is derived from an EMBL/GenBank/DDBJ whole genome shotgun (WGS) entry which is preliminary data.</text>
</comment>